<dbReference type="AlphaFoldDB" id="A0A1Y1UCV0"/>
<dbReference type="OrthoDB" id="10259622at2759"/>
<keyword evidence="5 7" id="KW-0012">Acyltransferase</keyword>
<evidence type="ECO:0000256" key="5">
    <source>
        <dbReference type="ARBA" id="ARBA00023315"/>
    </source>
</evidence>
<protein>
    <recommendedName>
        <fullName evidence="1">N(6)-L-threonylcarbamoyladenine synthase</fullName>
        <ecNumber evidence="1">2.3.1.234</ecNumber>
    </recommendedName>
</protein>
<dbReference type="EC" id="2.3.1.234" evidence="1"/>
<comment type="caution">
    <text evidence="10">The sequence shown here is derived from an EMBL/GenBank/DDBJ whole genome shotgun (WGS) entry which is preliminary data.</text>
</comment>
<keyword evidence="7" id="KW-0496">Mitochondrion</keyword>
<dbReference type="GO" id="GO:0072670">
    <property type="term" value="P:mitochondrial tRNA threonylcarbamoyladenosine modification"/>
    <property type="evidence" value="ECO:0007669"/>
    <property type="project" value="TreeGrafter"/>
</dbReference>
<dbReference type="GO" id="GO:0006508">
    <property type="term" value="P:proteolysis"/>
    <property type="evidence" value="ECO:0007669"/>
    <property type="project" value="UniProtKB-KW"/>
</dbReference>
<dbReference type="CDD" id="cd24134">
    <property type="entry name" value="ASKHA_NBD_OSGEPL1_QRI7_euk"/>
    <property type="match status" value="1"/>
</dbReference>
<proteinExistence type="inferred from homology"/>
<comment type="function">
    <text evidence="7">Required for the formation of a threonylcarbamoyl group on adenosine at position 37 (t(6)A37) in mitochondrial tRNAs that read codons beginning with adenine. Probably involved in the transfer of the threonylcarbamoyl moiety of threonylcarbamoyl-AMP (TC-AMP) to the N6 group of A37. Involved in mitochondrial genome maintenance.</text>
</comment>
<feature type="region of interest" description="Disordered" evidence="8">
    <location>
        <begin position="66"/>
        <end position="93"/>
    </location>
</feature>
<dbReference type="InterPro" id="IPR022450">
    <property type="entry name" value="TsaD"/>
</dbReference>
<accession>A0A1Y1UCV0</accession>
<organism evidence="10 11">
    <name type="scientific">Kockovaella imperatae</name>
    <dbReference type="NCBI Taxonomy" id="4999"/>
    <lineage>
        <taxon>Eukaryota</taxon>
        <taxon>Fungi</taxon>
        <taxon>Dikarya</taxon>
        <taxon>Basidiomycota</taxon>
        <taxon>Agaricomycotina</taxon>
        <taxon>Tremellomycetes</taxon>
        <taxon>Tremellales</taxon>
        <taxon>Cuniculitremaceae</taxon>
        <taxon>Kockovaella</taxon>
    </lineage>
</organism>
<evidence type="ECO:0000256" key="8">
    <source>
        <dbReference type="SAM" id="MobiDB-lite"/>
    </source>
</evidence>
<dbReference type="FunCoup" id="A0A1Y1UCV0">
    <property type="interactions" value="319"/>
</dbReference>
<dbReference type="SUPFAM" id="SSF53067">
    <property type="entry name" value="Actin-like ATPase domain"/>
    <property type="match status" value="2"/>
</dbReference>
<comment type="similarity">
    <text evidence="7">Belongs to the KAE1 / TsaD family.</text>
</comment>
<dbReference type="Proteomes" id="UP000193218">
    <property type="component" value="Unassembled WGS sequence"/>
</dbReference>
<comment type="catalytic activity">
    <reaction evidence="6 7">
        <text>L-threonylcarbamoyladenylate + adenosine(37) in tRNA = N(6)-L-threonylcarbamoyladenosine(37) in tRNA + AMP + H(+)</text>
        <dbReference type="Rhea" id="RHEA:37059"/>
        <dbReference type="Rhea" id="RHEA-COMP:10162"/>
        <dbReference type="Rhea" id="RHEA-COMP:10163"/>
        <dbReference type="ChEBI" id="CHEBI:15378"/>
        <dbReference type="ChEBI" id="CHEBI:73682"/>
        <dbReference type="ChEBI" id="CHEBI:74411"/>
        <dbReference type="ChEBI" id="CHEBI:74418"/>
        <dbReference type="ChEBI" id="CHEBI:456215"/>
        <dbReference type="EC" id="2.3.1.234"/>
    </reaction>
</comment>
<evidence type="ECO:0000256" key="1">
    <source>
        <dbReference type="ARBA" id="ARBA00012156"/>
    </source>
</evidence>
<reference evidence="10 11" key="1">
    <citation type="submission" date="2017-03" db="EMBL/GenBank/DDBJ databases">
        <title>Widespread Adenine N6-methylation of Active Genes in Fungi.</title>
        <authorList>
            <consortium name="DOE Joint Genome Institute"/>
            <person name="Mondo S.J."/>
            <person name="Dannebaum R.O."/>
            <person name="Kuo R.C."/>
            <person name="Louie K.B."/>
            <person name="Bewick A.J."/>
            <person name="Labutti K."/>
            <person name="Haridas S."/>
            <person name="Kuo A."/>
            <person name="Salamov A."/>
            <person name="Ahrendt S.R."/>
            <person name="Lau R."/>
            <person name="Bowen B.P."/>
            <person name="Lipzen A."/>
            <person name="Sullivan W."/>
            <person name="Andreopoulos W.B."/>
            <person name="Clum A."/>
            <person name="Lindquist E."/>
            <person name="Daum C."/>
            <person name="Northen T.R."/>
            <person name="Ramamoorthy G."/>
            <person name="Schmitz R.J."/>
            <person name="Gryganskyi A."/>
            <person name="Culley D."/>
            <person name="Magnuson J."/>
            <person name="James T.Y."/>
            <person name="O'Malley M.A."/>
            <person name="Stajich J.E."/>
            <person name="Spatafora J.W."/>
            <person name="Visel A."/>
            <person name="Grigoriev I.V."/>
        </authorList>
    </citation>
    <scope>NUCLEOTIDE SEQUENCE [LARGE SCALE GENOMIC DNA]</scope>
    <source>
        <strain evidence="10 11">NRRL Y-17943</strain>
    </source>
</reference>
<keyword evidence="4 7" id="KW-0479">Metal-binding</keyword>
<sequence length="524" mass="57265">MVSPVQIRPASSSAHLWRHVARGGLELLRPVRYKCTDRAQVWDYSSPSGGQQLDNGRGAGYAESLRWDQESRPGSSRSSKARGNIGSRDQIGQPIVHRFSHRPSPLPTNHPTHHVPLRRFSTLSKSIKVLALESSADDSCAAIVDSDRKIWSNIIIKQLESNAKWGGIHPREAQLAHSVNLPQAIARVFSESGLSMDDIDVVAYTRGPGMPGCLHVCGTAAKALAAAHSKPILAVHHMQAHTLTPLLTEDDPPSFPFLTLLVSGGHTQIVLATAWDEYEIIADTLDSRVGNAVDRISRYLQLSARPDKGAGAILEDYAALPPLPPYDSDPIPPLPVPMMKLGESDRLLAFSFSGLTSHAERLIDALTSDSQIPYSREGGIPLKSPTSIGEDDFRLRVASSMVDEATKREVSRVFQDSIMGHIVQKIELCFKIHSIKLRSVTGLVMSGGVASNQHLRSRVSALLGRLSSKRGRIKLYYPPKALCTDNAAMIAWAGLIKLKAGYTNDGFELLTRPKWSLEDLYDGQ</sequence>
<keyword evidence="10" id="KW-0378">Hydrolase</keyword>
<dbReference type="RefSeq" id="XP_021869536.1">
    <property type="nucleotide sequence ID" value="XM_022019277.1"/>
</dbReference>
<gene>
    <name evidence="10" type="ORF">BD324DRAFT_92228</name>
</gene>
<dbReference type="HAMAP" id="MF_01445">
    <property type="entry name" value="TsaD"/>
    <property type="match status" value="1"/>
</dbReference>
<dbReference type="Pfam" id="PF00814">
    <property type="entry name" value="TsaD"/>
    <property type="match status" value="1"/>
</dbReference>
<name>A0A1Y1UCV0_9TREE</name>
<evidence type="ECO:0000256" key="6">
    <source>
        <dbReference type="ARBA" id="ARBA00048117"/>
    </source>
</evidence>
<keyword evidence="11" id="KW-1185">Reference proteome</keyword>
<dbReference type="InParanoid" id="A0A1Y1UCV0"/>
<evidence type="ECO:0000256" key="4">
    <source>
        <dbReference type="ARBA" id="ARBA00022723"/>
    </source>
</evidence>
<evidence type="ECO:0000259" key="9">
    <source>
        <dbReference type="Pfam" id="PF00814"/>
    </source>
</evidence>
<keyword evidence="2 7" id="KW-0808">Transferase</keyword>
<dbReference type="InterPro" id="IPR043129">
    <property type="entry name" value="ATPase_NBD"/>
</dbReference>
<evidence type="ECO:0000256" key="3">
    <source>
        <dbReference type="ARBA" id="ARBA00022694"/>
    </source>
</evidence>
<dbReference type="PRINTS" id="PR00789">
    <property type="entry name" value="OSIALOPTASE"/>
</dbReference>
<dbReference type="GO" id="GO:0046872">
    <property type="term" value="F:metal ion binding"/>
    <property type="evidence" value="ECO:0007669"/>
    <property type="project" value="UniProtKB-KW"/>
</dbReference>
<dbReference type="STRING" id="4999.A0A1Y1UCV0"/>
<dbReference type="GO" id="GO:0008233">
    <property type="term" value="F:peptidase activity"/>
    <property type="evidence" value="ECO:0007669"/>
    <property type="project" value="UniProtKB-KW"/>
</dbReference>
<dbReference type="PANTHER" id="PTHR11735:SF6">
    <property type="entry name" value="TRNA N6-ADENOSINE THREONYLCARBAMOYLTRANSFERASE, MITOCHONDRIAL"/>
    <property type="match status" value="1"/>
</dbReference>
<dbReference type="PANTHER" id="PTHR11735">
    <property type="entry name" value="TRNA N6-ADENOSINE THREONYLCARBAMOYLTRANSFERASE"/>
    <property type="match status" value="1"/>
</dbReference>
<dbReference type="Gene3D" id="3.30.420.40">
    <property type="match status" value="2"/>
</dbReference>
<keyword evidence="10" id="KW-0645">Protease</keyword>
<keyword evidence="3 7" id="KW-0819">tRNA processing</keyword>
<dbReference type="InterPro" id="IPR017861">
    <property type="entry name" value="KAE1/TsaD"/>
</dbReference>
<comment type="subunit">
    <text evidence="7">Homodimer.</text>
</comment>
<dbReference type="InterPro" id="IPR000905">
    <property type="entry name" value="Gcp-like_dom"/>
</dbReference>
<feature type="domain" description="Gcp-like" evidence="9">
    <location>
        <begin position="150"/>
        <end position="492"/>
    </location>
</feature>
<dbReference type="EMBL" id="NBSH01000011">
    <property type="protein sequence ID" value="ORX35346.1"/>
    <property type="molecule type" value="Genomic_DNA"/>
</dbReference>
<evidence type="ECO:0000256" key="7">
    <source>
        <dbReference type="HAMAP-Rule" id="MF_03179"/>
    </source>
</evidence>
<comment type="cofactor">
    <cofactor evidence="7">
        <name>a divalent metal cation</name>
        <dbReference type="ChEBI" id="CHEBI:60240"/>
    </cofactor>
    <text evidence="7">Binds 1 divalent metal cation per subunit.</text>
</comment>
<evidence type="ECO:0000256" key="2">
    <source>
        <dbReference type="ARBA" id="ARBA00022679"/>
    </source>
</evidence>
<comment type="subcellular location">
    <subcellularLocation>
        <location evidence="7">Mitochondrion</location>
    </subcellularLocation>
</comment>
<evidence type="ECO:0000313" key="10">
    <source>
        <dbReference type="EMBL" id="ORX35346.1"/>
    </source>
</evidence>
<dbReference type="GO" id="GO:0005739">
    <property type="term" value="C:mitochondrion"/>
    <property type="evidence" value="ECO:0007669"/>
    <property type="project" value="UniProtKB-SubCell"/>
</dbReference>
<dbReference type="GO" id="GO:0061711">
    <property type="term" value="F:tRNA N(6)-L-threonylcarbamoyladenine synthase activity"/>
    <property type="evidence" value="ECO:0007669"/>
    <property type="project" value="UniProtKB-EC"/>
</dbReference>
<dbReference type="GeneID" id="33561086"/>
<evidence type="ECO:0000313" key="11">
    <source>
        <dbReference type="Proteomes" id="UP000193218"/>
    </source>
</evidence>